<evidence type="ECO:0000313" key="16">
    <source>
        <dbReference type="Proteomes" id="UP000722791"/>
    </source>
</evidence>
<evidence type="ECO:0000256" key="10">
    <source>
        <dbReference type="ARBA" id="ARBA00022842"/>
    </source>
</evidence>
<feature type="domain" description="Ribonuclease H1 N-terminal" evidence="12">
    <location>
        <begin position="275"/>
        <end position="318"/>
    </location>
</feature>
<evidence type="ECO:0000256" key="8">
    <source>
        <dbReference type="ARBA" id="ARBA00022759"/>
    </source>
</evidence>
<dbReference type="PANTHER" id="PTHR46387">
    <property type="entry name" value="POLYNUCLEOTIDYL TRANSFERASE, RIBONUCLEASE H-LIKE SUPERFAMILY PROTEIN"/>
    <property type="match status" value="1"/>
</dbReference>
<dbReference type="Pfam" id="PF01693">
    <property type="entry name" value="Cauli_VI"/>
    <property type="match status" value="3"/>
</dbReference>
<dbReference type="InterPro" id="IPR002156">
    <property type="entry name" value="RNaseH_domain"/>
</dbReference>
<accession>A0A8J4GPT2</accession>
<protein>
    <recommendedName>
        <fullName evidence="5">Ribonuclease H</fullName>
        <ecNumber evidence="4">3.1.26.4</ecNumber>
    </recommendedName>
</protein>
<evidence type="ECO:0000313" key="17">
    <source>
        <dbReference type="Proteomes" id="UP000747110"/>
    </source>
</evidence>
<feature type="region of interest" description="Disordered" evidence="11">
    <location>
        <begin position="320"/>
        <end position="370"/>
    </location>
</feature>
<comment type="caution">
    <text evidence="15">The sequence shown here is derived from an EMBL/GenBank/DDBJ whole genome shotgun (WGS) entry which is preliminary data.</text>
</comment>
<evidence type="ECO:0000259" key="13">
    <source>
        <dbReference type="Pfam" id="PF13456"/>
    </source>
</evidence>
<dbReference type="Gene3D" id="3.30.420.10">
    <property type="entry name" value="Ribonuclease H-like superfamily/Ribonuclease H"/>
    <property type="match status" value="1"/>
</dbReference>
<dbReference type="PANTHER" id="PTHR46387:SF2">
    <property type="entry name" value="RIBONUCLEASE HI"/>
    <property type="match status" value="1"/>
</dbReference>
<evidence type="ECO:0000256" key="2">
    <source>
        <dbReference type="ARBA" id="ARBA00004065"/>
    </source>
</evidence>
<dbReference type="InterPro" id="IPR009027">
    <property type="entry name" value="Ribosomal_bL9/RNase_H1_N"/>
</dbReference>
<feature type="region of interest" description="Disordered" evidence="11">
    <location>
        <begin position="932"/>
        <end position="980"/>
    </location>
</feature>
<comment type="cofactor">
    <cofactor evidence="1">
        <name>Mg(2+)</name>
        <dbReference type="ChEBI" id="CHEBI:18420"/>
    </cofactor>
</comment>
<feature type="region of interest" description="Disordered" evidence="11">
    <location>
        <begin position="237"/>
        <end position="277"/>
    </location>
</feature>
<dbReference type="CDD" id="cd09279">
    <property type="entry name" value="RNase_HI_like"/>
    <property type="match status" value="1"/>
</dbReference>
<dbReference type="FunFam" id="3.40.970.10:FF:000002">
    <property type="entry name" value="Ribonuclease H"/>
    <property type="match status" value="1"/>
</dbReference>
<reference evidence="15" key="1">
    <citation type="journal article" date="2021" name="Proc. Natl. Acad. Sci. U.S.A.">
        <title>Three genomes in the algal genus Volvox reveal the fate of a haploid sex-determining region after a transition to homothallism.</title>
        <authorList>
            <person name="Yamamoto K."/>
            <person name="Hamaji T."/>
            <person name="Kawai-Toyooka H."/>
            <person name="Matsuzaki R."/>
            <person name="Takahashi F."/>
            <person name="Nishimura Y."/>
            <person name="Kawachi M."/>
            <person name="Noguchi H."/>
            <person name="Minakuchi Y."/>
            <person name="Umen J.G."/>
            <person name="Toyoda A."/>
            <person name="Nozaki H."/>
        </authorList>
    </citation>
    <scope>NUCLEOTIDE SEQUENCE</scope>
    <source>
        <strain evidence="15">NIES-3785</strain>
        <strain evidence="14">NIES-3786</strain>
    </source>
</reference>
<feature type="compositionally biased region" description="Low complexity" evidence="11">
    <location>
        <begin position="248"/>
        <end position="265"/>
    </location>
</feature>
<dbReference type="InterPro" id="IPR012337">
    <property type="entry name" value="RNaseH-like_sf"/>
</dbReference>
<dbReference type="Pfam" id="PF13456">
    <property type="entry name" value="RVT_3"/>
    <property type="match status" value="1"/>
</dbReference>
<comment type="function">
    <text evidence="2">Endonuclease that specifically degrades the RNA of RNA-DNA hybrids.</text>
</comment>
<keyword evidence="17" id="KW-1185">Reference proteome</keyword>
<evidence type="ECO:0000256" key="4">
    <source>
        <dbReference type="ARBA" id="ARBA00012180"/>
    </source>
</evidence>
<feature type="region of interest" description="Disordered" evidence="11">
    <location>
        <begin position="150"/>
        <end position="175"/>
    </location>
</feature>
<feature type="domain" description="Ribonuclease H1 N-terminal" evidence="12">
    <location>
        <begin position="492"/>
        <end position="534"/>
    </location>
</feature>
<dbReference type="EC" id="3.1.26.4" evidence="4"/>
<dbReference type="SUPFAM" id="SSF55658">
    <property type="entry name" value="L9 N-domain-like"/>
    <property type="match status" value="3"/>
</dbReference>
<evidence type="ECO:0000256" key="1">
    <source>
        <dbReference type="ARBA" id="ARBA00001946"/>
    </source>
</evidence>
<evidence type="ECO:0000256" key="5">
    <source>
        <dbReference type="ARBA" id="ARBA00017721"/>
    </source>
</evidence>
<organism evidence="15 16">
    <name type="scientific">Volvox reticuliferus</name>
    <dbReference type="NCBI Taxonomy" id="1737510"/>
    <lineage>
        <taxon>Eukaryota</taxon>
        <taxon>Viridiplantae</taxon>
        <taxon>Chlorophyta</taxon>
        <taxon>core chlorophytes</taxon>
        <taxon>Chlorophyceae</taxon>
        <taxon>CS clade</taxon>
        <taxon>Chlamydomonadales</taxon>
        <taxon>Volvocaceae</taxon>
        <taxon>Volvox</taxon>
    </lineage>
</organism>
<evidence type="ECO:0000256" key="6">
    <source>
        <dbReference type="ARBA" id="ARBA00022722"/>
    </source>
</evidence>
<evidence type="ECO:0000256" key="7">
    <source>
        <dbReference type="ARBA" id="ARBA00022723"/>
    </source>
</evidence>
<keyword evidence="6" id="KW-0540">Nuclease</keyword>
<dbReference type="EMBL" id="BNCP01000029">
    <property type="protein sequence ID" value="GIL84213.1"/>
    <property type="molecule type" value="Genomic_DNA"/>
</dbReference>
<feature type="compositionally biased region" description="Low complexity" evidence="11">
    <location>
        <begin position="934"/>
        <end position="944"/>
    </location>
</feature>
<feature type="compositionally biased region" description="Low complexity" evidence="11">
    <location>
        <begin position="336"/>
        <end position="352"/>
    </location>
</feature>
<dbReference type="AlphaFoldDB" id="A0A8J4GPT2"/>
<evidence type="ECO:0000313" key="15">
    <source>
        <dbReference type="EMBL" id="GIM12521.1"/>
    </source>
</evidence>
<feature type="domain" description="Ribonuclease H1 N-terminal" evidence="12">
    <location>
        <begin position="190"/>
        <end position="232"/>
    </location>
</feature>
<comment type="similarity">
    <text evidence="3">Belongs to the RNase H family.</text>
</comment>
<proteinExistence type="inferred from homology"/>
<dbReference type="InterPro" id="IPR011320">
    <property type="entry name" value="RNase_H1_N"/>
</dbReference>
<gene>
    <name evidence="14" type="ORF">Vretifemale_12907</name>
    <name evidence="15" type="ORF">Vretimale_15850</name>
</gene>
<keyword evidence="7" id="KW-0479">Metal-binding</keyword>
<dbReference type="InterPro" id="IPR037056">
    <property type="entry name" value="RNase_H1_N_sf"/>
</dbReference>
<evidence type="ECO:0000256" key="9">
    <source>
        <dbReference type="ARBA" id="ARBA00022801"/>
    </source>
</evidence>
<dbReference type="Gene3D" id="3.40.970.10">
    <property type="entry name" value="Ribonuclease H1, N-terminal domain"/>
    <property type="match status" value="3"/>
</dbReference>
<dbReference type="Proteomes" id="UP000747110">
    <property type="component" value="Unassembled WGS sequence"/>
</dbReference>
<evidence type="ECO:0000259" key="12">
    <source>
        <dbReference type="Pfam" id="PF01693"/>
    </source>
</evidence>
<feature type="compositionally biased region" description="Basic residues" evidence="11">
    <location>
        <begin position="353"/>
        <end position="363"/>
    </location>
</feature>
<keyword evidence="8" id="KW-0255">Endonuclease</keyword>
<dbReference type="Proteomes" id="UP000722791">
    <property type="component" value="Unassembled WGS sequence"/>
</dbReference>
<evidence type="ECO:0000256" key="11">
    <source>
        <dbReference type="SAM" id="MobiDB-lite"/>
    </source>
</evidence>
<keyword evidence="10" id="KW-0460">Magnesium</keyword>
<dbReference type="GO" id="GO:0004523">
    <property type="term" value="F:RNA-DNA hybrid ribonuclease activity"/>
    <property type="evidence" value="ECO:0007669"/>
    <property type="project" value="UniProtKB-EC"/>
</dbReference>
<evidence type="ECO:0000313" key="14">
    <source>
        <dbReference type="EMBL" id="GIL84213.1"/>
    </source>
</evidence>
<dbReference type="EMBL" id="BNCQ01000044">
    <property type="protein sequence ID" value="GIM12521.1"/>
    <property type="molecule type" value="Genomic_DNA"/>
</dbReference>
<dbReference type="SUPFAM" id="SSF53098">
    <property type="entry name" value="Ribonuclease H-like"/>
    <property type="match status" value="1"/>
</dbReference>
<feature type="domain" description="RNase H type-1" evidence="13">
    <location>
        <begin position="727"/>
        <end position="849"/>
    </location>
</feature>
<name>A0A8J4GPT2_9CHLO</name>
<feature type="compositionally biased region" description="Acidic residues" evidence="11">
    <location>
        <begin position="152"/>
        <end position="167"/>
    </location>
</feature>
<dbReference type="InterPro" id="IPR036397">
    <property type="entry name" value="RNaseH_sf"/>
</dbReference>
<dbReference type="GO" id="GO:0003676">
    <property type="term" value="F:nucleic acid binding"/>
    <property type="evidence" value="ECO:0007669"/>
    <property type="project" value="InterPro"/>
</dbReference>
<dbReference type="GO" id="GO:0046872">
    <property type="term" value="F:metal ion binding"/>
    <property type="evidence" value="ECO:0007669"/>
    <property type="project" value="UniProtKB-KW"/>
</dbReference>
<sequence length="1025" mass="105497">MDWMSCSPMRLWREVSTAPVHQGSGASATTNTQATMPRKLSLSLLWRISAPKFESCTDKISRMRAFASACDLACIDSHRNIATNIKQNLAKPYSLGLPAQRRWLPSLVPGVANCLGTAATSTVGAGGVFRRASCAAATAMGGGWELSPAEFLDGDGDDGDDEKEGDAEGFSSDVDRASSKFRGRRRGAPVYAVACGRKTGIFYTWEEAELAVRGFSGAVYKKFSTERAARRFIESRTAPTVNGGGDPGSTAAAADSGGGLPAALKPQPPPEPIGPFYAVARGHQSGVFLSWPEAKAAVQGATGVAYKRFNTRAEAEQFLEQHRRAPQPQPSGHSGGAPEPTEAAEPGPTSGKPVKRPRGRPRKAGAAPGSVSDTTYMAAAAATAAAPASVFDGDRFSVVRNVSSGDGGGSGGGECQLTEETALGGAVQGVVIGIDVEKAAAAVASHAATATATAAGGLWRPVQAQAQERPMGLPSEVPDWAAEWQCGPAPTFYAVARGKQVGIFTSWADARAAVEGVSGAQFRRFKRLPEAYAFLALASSQQQEVGADQNSTTAAAGSPPGGISSAAAAAAISYPRGSHDVGSLCTVGSNDQGSGIDTDAGIDTSGSGGGGGGGGHAACCEIEEAVGLHGEEGAFSLQRAGVPKKEASEAKAEEAVTTTVTASASYGPSAMGMAETATVVGAAQKQQLEEEEGEEEEMLLVEDDGELLHFGGLTGEVDPSRTYRLEFDGGSRRNPGDAGFGALLVDVANGQHVDYVAGPLSSSSNNVAEWSALVAGMQMAIDMGVRHLIVQGDSELVCRQVNGRYGVNTPSLQPLADSVCSLRGRLDSFDVVHVPRSANAAADLLSNFAMDAEEVVAAVVSEDSTEPFAAAAELQARRRRRMRKQLREQLQPTIRELGEPALQAARAAIAAASAATASLSKAVREATDAPGIETTTSAPAPATGTGTGTVQCPGGGPGFAGRSQSRPERSSTPAARAGAGHGWRVEVLMTECRLPVAARGSVVGSMEDFKRVLIAIACASHGLLE</sequence>
<evidence type="ECO:0000256" key="3">
    <source>
        <dbReference type="ARBA" id="ARBA00005300"/>
    </source>
</evidence>
<keyword evidence="9" id="KW-0378">Hydrolase</keyword>
<dbReference type="OrthoDB" id="514193at2759"/>